<dbReference type="InterPro" id="IPR051130">
    <property type="entry name" value="Mito_struct-func_regulator"/>
</dbReference>
<dbReference type="SUPFAM" id="SSF56112">
    <property type="entry name" value="Protein kinase-like (PK-like)"/>
    <property type="match status" value="1"/>
</dbReference>
<dbReference type="InterPro" id="IPR011009">
    <property type="entry name" value="Kinase-like_dom_sf"/>
</dbReference>
<reference evidence="3 4" key="1">
    <citation type="journal article" date="2018" name="Mol. Biol. Evol.">
        <title>Analysis of the draft genome of the red seaweed Gracilariopsis chorda provides insights into genome size evolution in Rhodophyta.</title>
        <authorList>
            <person name="Lee J."/>
            <person name="Yang E.C."/>
            <person name="Graf L."/>
            <person name="Yang J.H."/>
            <person name="Qiu H."/>
            <person name="Zel Zion U."/>
            <person name="Chan C.X."/>
            <person name="Stephens T.G."/>
            <person name="Weber A.P.M."/>
            <person name="Boo G.H."/>
            <person name="Boo S.M."/>
            <person name="Kim K.M."/>
            <person name="Shin Y."/>
            <person name="Jung M."/>
            <person name="Lee S.J."/>
            <person name="Yim H.S."/>
            <person name="Lee J.H."/>
            <person name="Bhattacharya D."/>
            <person name="Yoon H.S."/>
        </authorList>
    </citation>
    <scope>NUCLEOTIDE SEQUENCE [LARGE SCALE GENOMIC DNA]</scope>
    <source>
        <strain evidence="3 4">SKKU-2015</strain>
        <tissue evidence="3">Whole body</tissue>
    </source>
</reference>
<evidence type="ECO:0000313" key="4">
    <source>
        <dbReference type="Proteomes" id="UP000247409"/>
    </source>
</evidence>
<protein>
    <submittedName>
        <fullName evidence="3">Putative aarF domain-containing protein kinase 1</fullName>
    </submittedName>
</protein>
<dbReference type="Proteomes" id="UP000247409">
    <property type="component" value="Unassembled WGS sequence"/>
</dbReference>
<dbReference type="STRING" id="448386.A0A2V3INY5"/>
<gene>
    <name evidence="3" type="ORF">BWQ96_06499</name>
</gene>
<comment type="caution">
    <text evidence="3">The sequence shown here is derived from an EMBL/GenBank/DDBJ whole genome shotgun (WGS) entry which is preliminary data.</text>
</comment>
<sequence>MAPQLRSVARTVAVGASAAAVAAVALERSPAALDPDSSLGAAASRVVALVRFSRSLYAAARVAFDYRALFKRHAEYASPEYRADRALVHRRSAQRMLHLCRVQGAVYVKIGQHVASMSHAVPPEYRQQLRQLEDRAAHRPFSQIRRALERQLPAGLNATFSHFDPQPVAAASLAQVHRATLRDSKRDVAVKVQYPGLESLVSSDLTSISMLSWLLSWLFPFFNMHWVVDQFRVNLRNELDFQMEARSARRTANFFRDHPRVFVPHVYDQYSTDKLLVMDYVHGFRVDDVEAMHRQHIVPQQVAQTVVDAFAHMIFINGFVHCDPHPGNLMVSPTDSGHFRLYLLDHGLYRELNDNFRQSYCRLWKGFVLRDTPLVEQACDELGAPGFANVFSMLLLNRTWSFAKQLGTDIRVKMSPEEFGRIRDDLKEGGLKSHADVSHFVEQIPDQLILVFKMNSLVRNVNKALGAQVNRFKVNARYAVRGLRVFNNNTPDRPQRHAHAHTATVLAGTHLEESVWKVCELLRACADTAALWMDCVSVEVQLFALDVVLYMFKMWYGFTPYGGTRGGGNSDDVILIG</sequence>
<dbReference type="EMBL" id="NBIV01000112">
    <property type="protein sequence ID" value="PXF43767.1"/>
    <property type="molecule type" value="Genomic_DNA"/>
</dbReference>
<keyword evidence="3" id="KW-0418">Kinase</keyword>
<keyword evidence="3" id="KW-0808">Transferase</keyword>
<feature type="domain" description="ABC1 atypical kinase-like" evidence="2">
    <location>
        <begin position="131"/>
        <end position="376"/>
    </location>
</feature>
<dbReference type="Pfam" id="PF03109">
    <property type="entry name" value="ABC1"/>
    <property type="match status" value="1"/>
</dbReference>
<proteinExistence type="inferred from homology"/>
<organism evidence="3 4">
    <name type="scientific">Gracilariopsis chorda</name>
    <dbReference type="NCBI Taxonomy" id="448386"/>
    <lineage>
        <taxon>Eukaryota</taxon>
        <taxon>Rhodophyta</taxon>
        <taxon>Florideophyceae</taxon>
        <taxon>Rhodymeniophycidae</taxon>
        <taxon>Gracilariales</taxon>
        <taxon>Gracilariaceae</taxon>
        <taxon>Gracilariopsis</taxon>
    </lineage>
</organism>
<name>A0A2V3INY5_9FLOR</name>
<keyword evidence="4" id="KW-1185">Reference proteome</keyword>
<dbReference type="GO" id="GO:0016301">
    <property type="term" value="F:kinase activity"/>
    <property type="evidence" value="ECO:0007669"/>
    <property type="project" value="UniProtKB-KW"/>
</dbReference>
<dbReference type="Gene3D" id="1.10.510.10">
    <property type="entry name" value="Transferase(Phosphotransferase) domain 1"/>
    <property type="match status" value="1"/>
</dbReference>
<dbReference type="AlphaFoldDB" id="A0A2V3INY5"/>
<dbReference type="PANTHER" id="PTHR43173">
    <property type="entry name" value="ABC1 FAMILY PROTEIN"/>
    <property type="match status" value="1"/>
</dbReference>
<dbReference type="InterPro" id="IPR045307">
    <property type="entry name" value="ADCK1_dom"/>
</dbReference>
<accession>A0A2V3INY5</accession>
<dbReference type="PANTHER" id="PTHR43173:SF19">
    <property type="entry name" value="AARF DOMAIN-CONTAINING PROTEIN KINASE 1"/>
    <property type="match status" value="1"/>
</dbReference>
<comment type="similarity">
    <text evidence="1">Belongs to the protein kinase superfamily. ADCK protein kinase family.</text>
</comment>
<dbReference type="CDD" id="cd13969">
    <property type="entry name" value="ADCK1-like"/>
    <property type="match status" value="1"/>
</dbReference>
<dbReference type="OrthoDB" id="427480at2759"/>
<dbReference type="InterPro" id="IPR004147">
    <property type="entry name" value="ABC1_dom"/>
</dbReference>
<evidence type="ECO:0000259" key="2">
    <source>
        <dbReference type="Pfam" id="PF03109"/>
    </source>
</evidence>
<evidence type="ECO:0000256" key="1">
    <source>
        <dbReference type="ARBA" id="ARBA00009670"/>
    </source>
</evidence>
<evidence type="ECO:0000313" key="3">
    <source>
        <dbReference type="EMBL" id="PXF43767.1"/>
    </source>
</evidence>